<dbReference type="Proteomes" id="UP000811609">
    <property type="component" value="Chromosome 1"/>
</dbReference>
<gene>
    <name evidence="2" type="ORF">CIPAW_01G129400</name>
</gene>
<comment type="caution">
    <text evidence="2">The sequence shown here is derived from an EMBL/GenBank/DDBJ whole genome shotgun (WGS) entry which is preliminary data.</text>
</comment>
<evidence type="ECO:0000313" key="3">
    <source>
        <dbReference type="Proteomes" id="UP000811609"/>
    </source>
</evidence>
<reference evidence="2" key="1">
    <citation type="submission" date="2020-12" db="EMBL/GenBank/DDBJ databases">
        <title>WGS assembly of Carya illinoinensis cv. Pawnee.</title>
        <authorList>
            <person name="Platts A."/>
            <person name="Shu S."/>
            <person name="Wright S."/>
            <person name="Barry K."/>
            <person name="Edger P."/>
            <person name="Pires J.C."/>
            <person name="Schmutz J."/>
        </authorList>
    </citation>
    <scope>NUCLEOTIDE SEQUENCE</scope>
    <source>
        <tissue evidence="2">Leaf</tissue>
    </source>
</reference>
<evidence type="ECO:0000313" key="2">
    <source>
        <dbReference type="EMBL" id="KAG6667844.1"/>
    </source>
</evidence>
<sequence length="113" mass="13085">MSGSYLLARRQSRFQIAALVVHSVCILKEHKHVDNRKSFSKKNEQAEKHQVRYRKGGMAKHAVMKKVSSYSTVDREPVNIHSTSLRRPTCLTLDKRVSSYCWLLVRVKEMVSL</sequence>
<protein>
    <submittedName>
        <fullName evidence="2">Uncharacterized protein</fullName>
    </submittedName>
</protein>
<evidence type="ECO:0000256" key="1">
    <source>
        <dbReference type="SAM" id="MobiDB-lite"/>
    </source>
</evidence>
<feature type="compositionally biased region" description="Basic and acidic residues" evidence="1">
    <location>
        <begin position="36"/>
        <end position="50"/>
    </location>
</feature>
<name>A0A8T1RM32_CARIL</name>
<dbReference type="EMBL" id="CM031809">
    <property type="protein sequence ID" value="KAG6667844.1"/>
    <property type="molecule type" value="Genomic_DNA"/>
</dbReference>
<dbReference type="AlphaFoldDB" id="A0A8T1RM32"/>
<proteinExistence type="predicted"/>
<keyword evidence="3" id="KW-1185">Reference proteome</keyword>
<accession>A0A8T1RM32</accession>
<feature type="region of interest" description="Disordered" evidence="1">
    <location>
        <begin position="36"/>
        <end position="55"/>
    </location>
</feature>
<organism evidence="2 3">
    <name type="scientific">Carya illinoinensis</name>
    <name type="common">Pecan</name>
    <dbReference type="NCBI Taxonomy" id="32201"/>
    <lineage>
        <taxon>Eukaryota</taxon>
        <taxon>Viridiplantae</taxon>
        <taxon>Streptophyta</taxon>
        <taxon>Embryophyta</taxon>
        <taxon>Tracheophyta</taxon>
        <taxon>Spermatophyta</taxon>
        <taxon>Magnoliopsida</taxon>
        <taxon>eudicotyledons</taxon>
        <taxon>Gunneridae</taxon>
        <taxon>Pentapetalae</taxon>
        <taxon>rosids</taxon>
        <taxon>fabids</taxon>
        <taxon>Fagales</taxon>
        <taxon>Juglandaceae</taxon>
        <taxon>Carya</taxon>
    </lineage>
</organism>